<evidence type="ECO:0000313" key="2">
    <source>
        <dbReference type="EMBL" id="MBA0648154.1"/>
    </source>
</evidence>
<dbReference type="Proteomes" id="UP000593573">
    <property type="component" value="Unassembled WGS sequence"/>
</dbReference>
<dbReference type="OrthoDB" id="1744872at2759"/>
<keyword evidence="3" id="KW-1185">Reference proteome</keyword>
<reference evidence="2 3" key="1">
    <citation type="journal article" date="2019" name="Genome Biol. Evol.">
        <title>Insights into the evolution of the New World diploid cottons (Gossypium, subgenus Houzingenia) based on genome sequencing.</title>
        <authorList>
            <person name="Grover C.E."/>
            <person name="Arick M.A. 2nd"/>
            <person name="Thrash A."/>
            <person name="Conover J.L."/>
            <person name="Sanders W.S."/>
            <person name="Peterson D.G."/>
            <person name="Frelichowski J.E."/>
            <person name="Scheffler J.A."/>
            <person name="Scheffler B.E."/>
            <person name="Wendel J.F."/>
        </authorList>
    </citation>
    <scope>NUCLEOTIDE SEQUENCE [LARGE SCALE GENOMIC DNA]</scope>
    <source>
        <strain evidence="2">57</strain>
        <tissue evidence="2">Leaf</tissue>
    </source>
</reference>
<proteinExistence type="predicted"/>
<accession>A0A7J8UD01</accession>
<comment type="caution">
    <text evidence="2">The sequence shown here is derived from an EMBL/GenBank/DDBJ whole genome shotgun (WGS) entry which is preliminary data.</text>
</comment>
<evidence type="ECO:0000256" key="1">
    <source>
        <dbReference type="SAM" id="MobiDB-lite"/>
    </source>
</evidence>
<feature type="compositionally biased region" description="Basic and acidic residues" evidence="1">
    <location>
        <begin position="175"/>
        <end position="192"/>
    </location>
</feature>
<protein>
    <submittedName>
        <fullName evidence="2">Uncharacterized protein</fullName>
    </submittedName>
</protein>
<gene>
    <name evidence="2" type="ORF">Goklo_015928</name>
</gene>
<name>A0A7J8UD01_9ROSI</name>
<sequence length="211" mass="23626">VCSPFEAEVWRILDGIFILLNNGFRRAIIQTKNFKVAQILSDLGLEDLGITGLRRTQCIMSLNWKSTLQVFDEVPKEILDLLQEDKDNGVFFYVVDVELLHTKRESVEEDDHYSSLGQVFKALSKAISSFEFQLPFITASFSSLILIQSRVVGLFDGIRDSGANANTDVISSEGMRGEWAEEKGESEPKEEGFEGFGFNGEEGQGEDNGRD</sequence>
<dbReference type="EMBL" id="JABFAB010000005">
    <property type="protein sequence ID" value="MBA0648154.1"/>
    <property type="molecule type" value="Genomic_DNA"/>
</dbReference>
<feature type="region of interest" description="Disordered" evidence="1">
    <location>
        <begin position="166"/>
        <end position="211"/>
    </location>
</feature>
<evidence type="ECO:0000313" key="3">
    <source>
        <dbReference type="Proteomes" id="UP000593573"/>
    </source>
</evidence>
<feature type="non-terminal residue" evidence="2">
    <location>
        <position position="1"/>
    </location>
</feature>
<dbReference type="AlphaFoldDB" id="A0A7J8UD01"/>
<organism evidence="2 3">
    <name type="scientific">Gossypium klotzschianum</name>
    <dbReference type="NCBI Taxonomy" id="34286"/>
    <lineage>
        <taxon>Eukaryota</taxon>
        <taxon>Viridiplantae</taxon>
        <taxon>Streptophyta</taxon>
        <taxon>Embryophyta</taxon>
        <taxon>Tracheophyta</taxon>
        <taxon>Spermatophyta</taxon>
        <taxon>Magnoliopsida</taxon>
        <taxon>eudicotyledons</taxon>
        <taxon>Gunneridae</taxon>
        <taxon>Pentapetalae</taxon>
        <taxon>rosids</taxon>
        <taxon>malvids</taxon>
        <taxon>Malvales</taxon>
        <taxon>Malvaceae</taxon>
        <taxon>Malvoideae</taxon>
        <taxon>Gossypium</taxon>
    </lineage>
</organism>